<dbReference type="InterPro" id="IPR006155">
    <property type="entry name" value="Josephin"/>
</dbReference>
<evidence type="ECO:0000256" key="3">
    <source>
        <dbReference type="ARBA" id="ARBA00022670"/>
    </source>
</evidence>
<reference evidence="8 9" key="1">
    <citation type="submission" date="2018-08" db="EMBL/GenBank/DDBJ databases">
        <title>Meiothermus terrae DSM 26712 genome sequencing project.</title>
        <authorList>
            <person name="Da Costa M.S."/>
            <person name="Albuquerque L."/>
            <person name="Raposo P."/>
            <person name="Froufe H.J.C."/>
            <person name="Barroso C.S."/>
            <person name="Egas C."/>
        </authorList>
    </citation>
    <scope>NUCLEOTIDE SEQUENCE [LARGE SCALE GENOMIC DNA]</scope>
    <source>
        <strain evidence="8 9">DSM 26712</strain>
    </source>
</reference>
<keyword evidence="9" id="KW-1185">Reference proteome</keyword>
<evidence type="ECO:0000256" key="6">
    <source>
        <dbReference type="SAM" id="MobiDB-lite"/>
    </source>
</evidence>
<dbReference type="Proteomes" id="UP000265715">
    <property type="component" value="Unassembled WGS sequence"/>
</dbReference>
<evidence type="ECO:0000313" key="9">
    <source>
        <dbReference type="Proteomes" id="UP000265715"/>
    </source>
</evidence>
<dbReference type="PROSITE" id="PS50957">
    <property type="entry name" value="JOSEPHIN"/>
    <property type="match status" value="1"/>
</dbReference>
<name>A0A399E3C1_9DEIN</name>
<comment type="caution">
    <text evidence="8">The sequence shown here is derived from an EMBL/GenBank/DDBJ whole genome shotgun (WGS) entry which is preliminary data.</text>
</comment>
<evidence type="ECO:0000256" key="1">
    <source>
        <dbReference type="ARBA" id="ARBA00000707"/>
    </source>
</evidence>
<dbReference type="EMBL" id="QXDL01000266">
    <property type="protein sequence ID" value="RIH78378.1"/>
    <property type="molecule type" value="Genomic_DNA"/>
</dbReference>
<gene>
    <name evidence="8" type="ORF">Mterra_03673</name>
</gene>
<accession>A0A399E3C1</accession>
<evidence type="ECO:0000313" key="8">
    <source>
        <dbReference type="EMBL" id="RIH78378.1"/>
    </source>
</evidence>
<evidence type="ECO:0000256" key="4">
    <source>
        <dbReference type="ARBA" id="ARBA00022786"/>
    </source>
</evidence>
<evidence type="ECO:0000256" key="5">
    <source>
        <dbReference type="ARBA" id="ARBA00022801"/>
    </source>
</evidence>
<proteinExistence type="predicted"/>
<feature type="domain" description="Josephin" evidence="7">
    <location>
        <begin position="276"/>
        <end position="319"/>
    </location>
</feature>
<keyword evidence="3" id="KW-0645">Protease</keyword>
<dbReference type="GO" id="GO:0016579">
    <property type="term" value="P:protein deubiquitination"/>
    <property type="evidence" value="ECO:0007669"/>
    <property type="project" value="InterPro"/>
</dbReference>
<protein>
    <recommendedName>
        <fullName evidence="2">ubiquitinyl hydrolase 1</fullName>
        <ecNumber evidence="2">3.4.19.12</ecNumber>
    </recommendedName>
</protein>
<comment type="catalytic activity">
    <reaction evidence="1">
        <text>Thiol-dependent hydrolysis of ester, thioester, amide, peptide and isopeptide bonds formed by the C-terminal Gly of ubiquitin (a 76-residue protein attached to proteins as an intracellular targeting signal).</text>
        <dbReference type="EC" id="3.4.19.12"/>
    </reaction>
</comment>
<organism evidence="8 9">
    <name type="scientific">Calidithermus terrae</name>
    <dbReference type="NCBI Taxonomy" id="1408545"/>
    <lineage>
        <taxon>Bacteria</taxon>
        <taxon>Thermotogati</taxon>
        <taxon>Deinococcota</taxon>
        <taxon>Deinococci</taxon>
        <taxon>Thermales</taxon>
        <taxon>Thermaceae</taxon>
        <taxon>Calidithermus</taxon>
    </lineage>
</organism>
<keyword evidence="4" id="KW-0833">Ubl conjugation pathway</keyword>
<keyword evidence="5" id="KW-0378">Hydrolase</keyword>
<evidence type="ECO:0000259" key="7">
    <source>
        <dbReference type="PROSITE" id="PS50957"/>
    </source>
</evidence>
<dbReference type="GO" id="GO:0004843">
    <property type="term" value="F:cysteine-type deubiquitinase activity"/>
    <property type="evidence" value="ECO:0007669"/>
    <property type="project" value="UniProtKB-EC"/>
</dbReference>
<sequence>MGARARWGDDEDYEDGRGGRGGRRLGDEAGGLAQQALEPGDVDLEVGGTALGGGEHELDRAHALGHARGQLAAPGALAVAHEHQQVLELVRELADGGAADGVGRPLDGVQRAEERGHVAFPALPGQVLQRVLGGVEVLEHLGGEELPDVGVLAEELVQLLAQAGAVGGVLRRLALAHLGVGVAGGVHHPGLGVGEGQVAQQGGGPQPAEVEPHVALLPLLGDAVERVADAGRGQPHEAGELVLLLRGEPGRALEEALEQPGEAGELGEVVQPRRAPQAVGHDDQRLKFLAGEVVGNLLQRQHGLPGFGEEALEEFGYRA</sequence>
<evidence type="ECO:0000256" key="2">
    <source>
        <dbReference type="ARBA" id="ARBA00012759"/>
    </source>
</evidence>
<feature type="region of interest" description="Disordered" evidence="6">
    <location>
        <begin position="1"/>
        <end position="31"/>
    </location>
</feature>
<dbReference type="AlphaFoldDB" id="A0A399E3C1"/>
<dbReference type="GO" id="GO:0006508">
    <property type="term" value="P:proteolysis"/>
    <property type="evidence" value="ECO:0007669"/>
    <property type="project" value="UniProtKB-KW"/>
</dbReference>
<dbReference type="EC" id="3.4.19.12" evidence="2"/>